<evidence type="ECO:0000313" key="3">
    <source>
        <dbReference type="Proteomes" id="UP000053923"/>
    </source>
</evidence>
<organism evidence="2 3">
    <name type="scientific">Streptomyces regalis</name>
    <dbReference type="NCBI Taxonomy" id="68262"/>
    <lineage>
        <taxon>Bacteria</taxon>
        <taxon>Bacillati</taxon>
        <taxon>Actinomycetota</taxon>
        <taxon>Actinomycetes</taxon>
        <taxon>Kitasatosporales</taxon>
        <taxon>Streptomycetaceae</taxon>
        <taxon>Streptomyces</taxon>
    </lineage>
</organism>
<dbReference type="AlphaFoldDB" id="A0A0X3VDH6"/>
<evidence type="ECO:0000256" key="1">
    <source>
        <dbReference type="SAM" id="Phobius"/>
    </source>
</evidence>
<reference evidence="3" key="1">
    <citation type="submission" date="2015-10" db="EMBL/GenBank/DDBJ databases">
        <authorList>
            <person name="Ju K.-S."/>
            <person name="Doroghazi J.R."/>
            <person name="Metcalf W.W."/>
        </authorList>
    </citation>
    <scope>NUCLEOTIDE SEQUENCE [LARGE SCALE GENOMIC DNA]</scope>
    <source>
        <strain evidence="3">NRRL 3151</strain>
    </source>
</reference>
<name>A0A0X3VDH6_9ACTN</name>
<evidence type="ECO:0000313" key="2">
    <source>
        <dbReference type="EMBL" id="KUL42863.1"/>
    </source>
</evidence>
<keyword evidence="1" id="KW-0472">Membrane</keyword>
<protein>
    <recommendedName>
        <fullName evidence="4">Aromatic ring-opening dioxygenase LigA</fullName>
    </recommendedName>
</protein>
<dbReference type="RefSeq" id="WP_062700309.1">
    <property type="nucleotide sequence ID" value="NZ_LLZG01000046.1"/>
</dbReference>
<sequence length="369" mass="39509">MAVRRIILWAVTALAVTTVAVLAYLDVHGDFQRWEDESALDGACNGLLDRNVVRDVLGPGAVEVRNEERADSGLVSCMVNVDGGGTAEVDILDTAYAELGWNPLYQGPPGSKQLPVPVGHGWAGLFGADENFRIGSFSADEDEYVTVTLLLQCAEDRRVKGLSVTVETTLDKTPDNPANRPEYARIATSTATKVSKIRHCGAELGRPVRSLDLPVNEDAYEPLGTAEGTCSGIPTARGVSIATETDRASAPYEVCRLSDADVSTRYVLEAEFGPYAQKAFANYQEYGREDTPSPDIPAHQRDGDGNVSWATAKCSDGRALFTLHVADERDDGTGRNTASNPGFAYERAALKAFAERSAKAHGCSVPVAP</sequence>
<evidence type="ECO:0008006" key="4">
    <source>
        <dbReference type="Google" id="ProtNLM"/>
    </source>
</evidence>
<dbReference type="EMBL" id="LLZG01000046">
    <property type="protein sequence ID" value="KUL42863.1"/>
    <property type="molecule type" value="Genomic_DNA"/>
</dbReference>
<comment type="caution">
    <text evidence="2">The sequence shown here is derived from an EMBL/GenBank/DDBJ whole genome shotgun (WGS) entry which is preliminary data.</text>
</comment>
<feature type="transmembrane region" description="Helical" evidence="1">
    <location>
        <begin position="6"/>
        <end position="25"/>
    </location>
</feature>
<proteinExistence type="predicted"/>
<keyword evidence="3" id="KW-1185">Reference proteome</keyword>
<accession>A0A0X3VDH6</accession>
<keyword evidence="1" id="KW-0812">Transmembrane</keyword>
<keyword evidence="1" id="KW-1133">Transmembrane helix</keyword>
<dbReference type="Proteomes" id="UP000053923">
    <property type="component" value="Unassembled WGS sequence"/>
</dbReference>
<gene>
    <name evidence="2" type="ORF">ADL12_08800</name>
</gene>
<dbReference type="OrthoDB" id="4035173at2"/>